<dbReference type="PATRIC" id="fig|68223.7.peg.8207"/>
<feature type="compositionally biased region" description="Pro residues" evidence="1">
    <location>
        <begin position="129"/>
        <end position="140"/>
    </location>
</feature>
<evidence type="ECO:0000313" key="3">
    <source>
        <dbReference type="Proteomes" id="UP000033551"/>
    </source>
</evidence>
<organism evidence="2 3">
    <name type="scientific">Streptomyces katrae</name>
    <dbReference type="NCBI Taxonomy" id="68223"/>
    <lineage>
        <taxon>Bacteria</taxon>
        <taxon>Bacillati</taxon>
        <taxon>Actinomycetota</taxon>
        <taxon>Actinomycetes</taxon>
        <taxon>Kitasatosporales</taxon>
        <taxon>Streptomycetaceae</taxon>
        <taxon>Streptomyces</taxon>
    </lineage>
</organism>
<feature type="compositionally biased region" description="Basic and acidic residues" evidence="1">
    <location>
        <begin position="117"/>
        <end position="127"/>
    </location>
</feature>
<sequence>MQPRPVREAVEAWELPVKERWFCAWCYAWTELGHHPLEACRPSYLPMELRWERAESPRLSEEVLHAYDTAYAFTGSGATLCGIGHEGLSTSPYPWSPEWDSACGACTEAAAVIDRRWPPEMRDRLRENPTPPPGSSWPPF</sequence>
<comment type="caution">
    <text evidence="2">The sequence shown here is derived from an EMBL/GenBank/DDBJ whole genome shotgun (WGS) entry which is preliminary data.</text>
</comment>
<accession>A0A0F4JC72</accession>
<protein>
    <submittedName>
        <fullName evidence="2">Uncharacterized protein</fullName>
    </submittedName>
</protein>
<dbReference type="Proteomes" id="UP000033551">
    <property type="component" value="Unassembled WGS sequence"/>
</dbReference>
<name>A0A0F4JC72_9ACTN</name>
<evidence type="ECO:0000313" key="2">
    <source>
        <dbReference type="EMBL" id="KJY31348.1"/>
    </source>
</evidence>
<dbReference type="AlphaFoldDB" id="A0A0F4JC72"/>
<feature type="region of interest" description="Disordered" evidence="1">
    <location>
        <begin position="117"/>
        <end position="140"/>
    </location>
</feature>
<proteinExistence type="predicted"/>
<dbReference type="EMBL" id="JZWV01000498">
    <property type="protein sequence ID" value="KJY31348.1"/>
    <property type="molecule type" value="Genomic_DNA"/>
</dbReference>
<keyword evidence="3" id="KW-1185">Reference proteome</keyword>
<reference evidence="2 3" key="1">
    <citation type="submission" date="2015-02" db="EMBL/GenBank/DDBJ databases">
        <authorList>
            <person name="Ju K.-S."/>
            <person name="Doroghazi J.R."/>
            <person name="Metcalf W."/>
        </authorList>
    </citation>
    <scope>NUCLEOTIDE SEQUENCE [LARGE SCALE GENOMIC DNA]</scope>
    <source>
        <strain evidence="2 3">NRRL ISP-5550</strain>
    </source>
</reference>
<evidence type="ECO:0000256" key="1">
    <source>
        <dbReference type="SAM" id="MobiDB-lite"/>
    </source>
</evidence>
<gene>
    <name evidence="2" type="ORF">VR44_18295</name>
</gene>